<evidence type="ECO:0000313" key="1">
    <source>
        <dbReference type="EMBL" id="GME81820.1"/>
    </source>
</evidence>
<evidence type="ECO:0000313" key="2">
    <source>
        <dbReference type="Proteomes" id="UP001165064"/>
    </source>
</evidence>
<sequence>MENTDLEVILKRLYGRPDVCAEKKEPIKFLEFGAFFEIPDMIQTTLLYSRDGGLAKVCTLIKYALAHDYGDHFSQCLSDYLDLLLSNHVSTVQTVLSKDPEMTIFYDNIEFGRCDWPHYPVGRKARSSSNVLSHTHSYPE</sequence>
<comment type="caution">
    <text evidence="1">The sequence shown here is derived from an EMBL/GenBank/DDBJ whole genome shotgun (WGS) entry which is preliminary data.</text>
</comment>
<reference evidence="1" key="1">
    <citation type="submission" date="2023-04" db="EMBL/GenBank/DDBJ databases">
        <title>Ambrosiozyma monospora NBRC 10751.</title>
        <authorList>
            <person name="Ichikawa N."/>
            <person name="Sato H."/>
            <person name="Tonouchi N."/>
        </authorList>
    </citation>
    <scope>NUCLEOTIDE SEQUENCE</scope>
    <source>
        <strain evidence="1">NBRC 10751</strain>
    </source>
</reference>
<proteinExistence type="predicted"/>
<protein>
    <submittedName>
        <fullName evidence="1">Unnamed protein product</fullName>
    </submittedName>
</protein>
<dbReference type="EMBL" id="BSXS01003714">
    <property type="protein sequence ID" value="GME81820.1"/>
    <property type="molecule type" value="Genomic_DNA"/>
</dbReference>
<name>A0ACB5T602_AMBMO</name>
<keyword evidence="2" id="KW-1185">Reference proteome</keyword>
<organism evidence="1 2">
    <name type="scientific">Ambrosiozyma monospora</name>
    <name type="common">Yeast</name>
    <name type="synonym">Endomycopsis monosporus</name>
    <dbReference type="NCBI Taxonomy" id="43982"/>
    <lineage>
        <taxon>Eukaryota</taxon>
        <taxon>Fungi</taxon>
        <taxon>Dikarya</taxon>
        <taxon>Ascomycota</taxon>
        <taxon>Saccharomycotina</taxon>
        <taxon>Pichiomycetes</taxon>
        <taxon>Pichiales</taxon>
        <taxon>Pichiaceae</taxon>
        <taxon>Ambrosiozyma</taxon>
    </lineage>
</organism>
<accession>A0ACB5T602</accession>
<dbReference type="Proteomes" id="UP001165064">
    <property type="component" value="Unassembled WGS sequence"/>
</dbReference>
<gene>
    <name evidence="1" type="ORF">Amon02_000515800</name>
</gene>